<evidence type="ECO:0000313" key="2">
    <source>
        <dbReference type="EMBL" id="WWC86527.1"/>
    </source>
</evidence>
<name>A0AAX4JM67_9TREE</name>
<evidence type="ECO:0000259" key="1">
    <source>
        <dbReference type="Pfam" id="PF01370"/>
    </source>
</evidence>
<evidence type="ECO:0000313" key="3">
    <source>
        <dbReference type="Proteomes" id="UP001355207"/>
    </source>
</evidence>
<organism evidence="2 3">
    <name type="scientific">Kwoniella dendrophila CBS 6074</name>
    <dbReference type="NCBI Taxonomy" id="1295534"/>
    <lineage>
        <taxon>Eukaryota</taxon>
        <taxon>Fungi</taxon>
        <taxon>Dikarya</taxon>
        <taxon>Basidiomycota</taxon>
        <taxon>Agaricomycotina</taxon>
        <taxon>Tremellomycetes</taxon>
        <taxon>Tremellales</taxon>
        <taxon>Cryptococcaceae</taxon>
        <taxon>Kwoniella</taxon>
    </lineage>
</organism>
<dbReference type="InterPro" id="IPR036291">
    <property type="entry name" value="NAD(P)-bd_dom_sf"/>
</dbReference>
<dbReference type="SUPFAM" id="SSF51735">
    <property type="entry name" value="NAD(P)-binding Rossmann-fold domains"/>
    <property type="match status" value="1"/>
</dbReference>
<dbReference type="PANTHER" id="PTHR48079:SF9">
    <property type="entry name" value="PUTATIVE-RELATED"/>
    <property type="match status" value="1"/>
</dbReference>
<reference evidence="2 3" key="1">
    <citation type="submission" date="2024-01" db="EMBL/GenBank/DDBJ databases">
        <title>Comparative genomics of Cryptococcus and Kwoniella reveals pathogenesis evolution and contrasting modes of karyotype evolution via chromosome fusion or intercentromeric recombination.</title>
        <authorList>
            <person name="Coelho M.A."/>
            <person name="David-Palma M."/>
            <person name="Shea T."/>
            <person name="Bowers K."/>
            <person name="McGinley-Smith S."/>
            <person name="Mohammad A.W."/>
            <person name="Gnirke A."/>
            <person name="Yurkov A.M."/>
            <person name="Nowrousian M."/>
            <person name="Sun S."/>
            <person name="Cuomo C.A."/>
            <person name="Heitman J."/>
        </authorList>
    </citation>
    <scope>NUCLEOTIDE SEQUENCE [LARGE SCALE GENOMIC DNA]</scope>
    <source>
        <strain evidence="2 3">CBS 6074</strain>
    </source>
</reference>
<dbReference type="RefSeq" id="XP_066073290.1">
    <property type="nucleotide sequence ID" value="XM_066217193.1"/>
</dbReference>
<dbReference type="Proteomes" id="UP001355207">
    <property type="component" value="Chromosome 1"/>
</dbReference>
<dbReference type="EMBL" id="CP144098">
    <property type="protein sequence ID" value="WWC86527.1"/>
    <property type="molecule type" value="Genomic_DNA"/>
</dbReference>
<dbReference type="PANTHER" id="PTHR48079">
    <property type="entry name" value="PROTEIN YEEZ"/>
    <property type="match status" value="1"/>
</dbReference>
<gene>
    <name evidence="2" type="ORF">L201_001404</name>
</gene>
<proteinExistence type="predicted"/>
<dbReference type="AlphaFoldDB" id="A0AAX4JM67"/>
<protein>
    <recommendedName>
        <fullName evidence="1">NAD-dependent epimerase/dehydratase domain-containing protein</fullName>
    </recommendedName>
</protein>
<dbReference type="Pfam" id="PF01370">
    <property type="entry name" value="Epimerase"/>
    <property type="match status" value="1"/>
</dbReference>
<dbReference type="Gene3D" id="3.40.50.720">
    <property type="entry name" value="NAD(P)-binding Rossmann-like Domain"/>
    <property type="match status" value="1"/>
</dbReference>
<dbReference type="GO" id="GO:0004029">
    <property type="term" value="F:aldehyde dehydrogenase (NAD+) activity"/>
    <property type="evidence" value="ECO:0007669"/>
    <property type="project" value="TreeGrafter"/>
</dbReference>
<dbReference type="InterPro" id="IPR001509">
    <property type="entry name" value="Epimerase_deHydtase"/>
</dbReference>
<dbReference type="GO" id="GO:0005737">
    <property type="term" value="C:cytoplasm"/>
    <property type="evidence" value="ECO:0007669"/>
    <property type="project" value="TreeGrafter"/>
</dbReference>
<keyword evidence="3" id="KW-1185">Reference proteome</keyword>
<dbReference type="InterPro" id="IPR051783">
    <property type="entry name" value="NAD(P)-dependent_oxidoreduct"/>
</dbReference>
<feature type="domain" description="NAD-dependent epimerase/dehydratase" evidence="1">
    <location>
        <begin position="3"/>
        <end position="80"/>
    </location>
</feature>
<sequence>MKVFITGGSGWIGSRIIPLLVDNKYEVLALSRSAKSDPIIQEKGGKPIRGDIEDVEFLENLSSQVDHVIHLAFNHDGFGKSDEYDFAKQSKISCDAVLALSKGLSSKKSESKLDLKQRILINTSGTLAGSMSGFAGSGKFLNENDIFDIPMRPDHYKLIEEKGLIPIIIRLSPVVYGKGDKGFIKNLFNISKQKGISGYPENSKNNRWTTVHVNDAAELYLKALQLGKKGYYHGVSNTGLKIKDIAKTIGDKLNLPTEEIENEKGVEHFGHFMNMVLGLDAPASNDQTKILTGWEPKEIGLLELLKTTDDYFV</sequence>
<dbReference type="GeneID" id="91092076"/>
<accession>A0AAX4JM67</accession>